<feature type="transmembrane region" description="Helical" evidence="1">
    <location>
        <begin position="38"/>
        <end position="60"/>
    </location>
</feature>
<evidence type="ECO:0000313" key="2">
    <source>
        <dbReference type="EMBL" id="UWP87204.1"/>
    </source>
</evidence>
<keyword evidence="1" id="KW-0812">Transmembrane</keyword>
<gene>
    <name evidence="2" type="ORF">Dfulv_24365</name>
</gene>
<proteinExistence type="predicted"/>
<keyword evidence="3" id="KW-1185">Reference proteome</keyword>
<dbReference type="EMBL" id="CP073720">
    <property type="protein sequence ID" value="UWP87204.1"/>
    <property type="molecule type" value="Genomic_DNA"/>
</dbReference>
<keyword evidence="1" id="KW-1133">Transmembrane helix</keyword>
<sequence length="82" mass="9010">MTIRLTGPECEKVERCRRAPAPSRDEPRPRPLRPEARLYAVLNLVGSGGFLLLEGVWAVVSLQSLRRATARAADAVAKSAER</sequence>
<reference evidence="2" key="2">
    <citation type="submission" date="2022-09" db="EMBL/GenBank/DDBJ databases">
        <title>Biosynthetic gene clusters of Dactylosporangioum fulvum.</title>
        <authorList>
            <person name="Caradec T."/>
        </authorList>
    </citation>
    <scope>NUCLEOTIDE SEQUENCE</scope>
    <source>
        <strain evidence="2">NRRL B-16292</strain>
    </source>
</reference>
<dbReference type="Proteomes" id="UP001059617">
    <property type="component" value="Chromosome"/>
</dbReference>
<evidence type="ECO:0000313" key="3">
    <source>
        <dbReference type="Proteomes" id="UP001059617"/>
    </source>
</evidence>
<accession>A0ABY5WCI7</accession>
<evidence type="ECO:0000256" key="1">
    <source>
        <dbReference type="SAM" id="Phobius"/>
    </source>
</evidence>
<keyword evidence="1" id="KW-0472">Membrane</keyword>
<name>A0ABY5WCI7_9ACTN</name>
<reference evidence="2" key="1">
    <citation type="submission" date="2021-04" db="EMBL/GenBank/DDBJ databases">
        <authorList>
            <person name="Hartkoorn R.C."/>
            <person name="Beaudoing E."/>
            <person name="Hot D."/>
        </authorList>
    </citation>
    <scope>NUCLEOTIDE SEQUENCE</scope>
    <source>
        <strain evidence="2">NRRL B-16292</strain>
    </source>
</reference>
<dbReference type="RefSeq" id="WP_259867167.1">
    <property type="nucleotide sequence ID" value="NZ_BAAAST010000053.1"/>
</dbReference>
<protein>
    <submittedName>
        <fullName evidence="2">Uncharacterized protein</fullName>
    </submittedName>
</protein>
<organism evidence="2 3">
    <name type="scientific">Dactylosporangium fulvum</name>
    <dbReference type="NCBI Taxonomy" id="53359"/>
    <lineage>
        <taxon>Bacteria</taxon>
        <taxon>Bacillati</taxon>
        <taxon>Actinomycetota</taxon>
        <taxon>Actinomycetes</taxon>
        <taxon>Micromonosporales</taxon>
        <taxon>Micromonosporaceae</taxon>
        <taxon>Dactylosporangium</taxon>
    </lineage>
</organism>